<accession>A0ABQ3UDF7</accession>
<evidence type="ECO:0000313" key="1">
    <source>
        <dbReference type="EMBL" id="GHJ33649.1"/>
    </source>
</evidence>
<dbReference type="InterPro" id="IPR032466">
    <property type="entry name" value="Metal_Hydrolase"/>
</dbReference>
<sequence length="401" mass="43110">MIENMTGTSGGDNVLAVAAPSDQDADPSVRPVEVHCHGLPGVDFSEFARLDLENVERECVREGVLSIPTLYLHRDRLADLERFMRRYDGMRRAGRIPHVVGIALEGPLLASHGGTPAATVWAPTRTEWERLAKLGDLGLQYVVLSPDAFTPASDLHGQLHSEHPGFEWIVPTLLGHGVRPALGHFTRDDPLRSACQTADIVDIAWDSEWNGRGARVVTDHLFNDMPLTIRHAFRTSRAREKRQATLAAYDLPGWGLDTMDQIAGPVPATIMREAASGRIAACINFDGEHVDLAIATRAVQLIGTDHAMVMTDRCDSARLGGQELARGRENSLWYQQDGIVAAGSQPLAQQMKNAVGHGIAGAPLRDLVAGTAHRAFGIAPGLDGSAAGAAGSAHQVRTPGE</sequence>
<evidence type="ECO:0008006" key="3">
    <source>
        <dbReference type="Google" id="ProtNLM"/>
    </source>
</evidence>
<name>A0ABQ3UDF7_STRHY</name>
<proteinExistence type="predicted"/>
<dbReference type="Proteomes" id="UP001054854">
    <property type="component" value="Unassembled WGS sequence"/>
</dbReference>
<dbReference type="EMBL" id="BNEK01000005">
    <property type="protein sequence ID" value="GHJ33649.1"/>
    <property type="molecule type" value="Genomic_DNA"/>
</dbReference>
<protein>
    <recommendedName>
        <fullName evidence="3">N-acetylglucosamine-6-phosphate deacetylase</fullName>
    </recommendedName>
</protein>
<dbReference type="Gene3D" id="3.20.20.140">
    <property type="entry name" value="Metal-dependent hydrolases"/>
    <property type="match status" value="1"/>
</dbReference>
<keyword evidence="2" id="KW-1185">Reference proteome</keyword>
<comment type="caution">
    <text evidence="1">The sequence shown here is derived from an EMBL/GenBank/DDBJ whole genome shotgun (WGS) entry which is preliminary data.</text>
</comment>
<gene>
    <name evidence="1" type="ORF">TPA0910_80820</name>
</gene>
<evidence type="ECO:0000313" key="2">
    <source>
        <dbReference type="Proteomes" id="UP001054854"/>
    </source>
</evidence>
<organism evidence="1 2">
    <name type="scientific">Streptomyces hygroscopicus</name>
    <dbReference type="NCBI Taxonomy" id="1912"/>
    <lineage>
        <taxon>Bacteria</taxon>
        <taxon>Bacillati</taxon>
        <taxon>Actinomycetota</taxon>
        <taxon>Actinomycetes</taxon>
        <taxon>Kitasatosporales</taxon>
        <taxon>Streptomycetaceae</taxon>
        <taxon>Streptomyces</taxon>
        <taxon>Streptomyces violaceusniger group</taxon>
    </lineage>
</organism>
<reference evidence="1" key="1">
    <citation type="submission" date="2024-05" db="EMBL/GenBank/DDBJ databases">
        <title>Whole genome shotgun sequence of Streptomyces hygroscopicus NBRC 113678.</title>
        <authorList>
            <person name="Komaki H."/>
            <person name="Tamura T."/>
        </authorList>
    </citation>
    <scope>NUCLEOTIDE SEQUENCE</scope>
    <source>
        <strain evidence="1">N11-34</strain>
    </source>
</reference>
<dbReference type="SUPFAM" id="SSF51556">
    <property type="entry name" value="Metallo-dependent hydrolases"/>
    <property type="match status" value="1"/>
</dbReference>